<dbReference type="RefSeq" id="WP_137731853.1">
    <property type="nucleotide sequence ID" value="NZ_BJCL01000002.1"/>
</dbReference>
<evidence type="ECO:0000256" key="1">
    <source>
        <dbReference type="SAM" id="Phobius"/>
    </source>
</evidence>
<accession>A0A480AP12</accession>
<keyword evidence="3" id="KW-1185">Reference proteome</keyword>
<name>A0A480AP12_9BURK</name>
<evidence type="ECO:0000313" key="2">
    <source>
        <dbReference type="EMBL" id="GCL62107.1"/>
    </source>
</evidence>
<dbReference type="AlphaFoldDB" id="A0A480AP12"/>
<keyword evidence="1" id="KW-0472">Membrane</keyword>
<keyword evidence="1" id="KW-0812">Transmembrane</keyword>
<organism evidence="2 3">
    <name type="scientific">Pseudaquabacterium pictum</name>
    <dbReference type="NCBI Taxonomy" id="2315236"/>
    <lineage>
        <taxon>Bacteria</taxon>
        <taxon>Pseudomonadati</taxon>
        <taxon>Pseudomonadota</taxon>
        <taxon>Betaproteobacteria</taxon>
        <taxon>Burkholderiales</taxon>
        <taxon>Sphaerotilaceae</taxon>
        <taxon>Pseudaquabacterium</taxon>
    </lineage>
</organism>
<keyword evidence="1" id="KW-1133">Transmembrane helix</keyword>
<sequence length="137" mass="14183">MFYALSWFIVVLLLACWSLAAWALHAVVVWAVSSAGALSGAASGINGIALPAWLAPWVPAELMQGLTELMTGLGPWVASLLQSVPALAGGVTVLAWVVWALGAFLLLLLGAGLHLLIALWRRRGGGGLTPPAPRPAV</sequence>
<reference evidence="3" key="1">
    <citation type="submission" date="2019-03" db="EMBL/GenBank/DDBJ databases">
        <title>Aquabacterium pictum sp.nov., the first bacteriochlorophyll a-containing freshwater bacterium in the genus Aquabacterium of the class Betaproteobacteria.</title>
        <authorList>
            <person name="Hirose S."/>
            <person name="Tank M."/>
            <person name="Hara E."/>
            <person name="Tamaki H."/>
            <person name="Takaichi S."/>
            <person name="Haruta S."/>
            <person name="Hanada S."/>
        </authorList>
    </citation>
    <scope>NUCLEOTIDE SEQUENCE [LARGE SCALE GENOMIC DNA]</scope>
    <source>
        <strain evidence="3">W35</strain>
    </source>
</reference>
<dbReference type="Proteomes" id="UP000301751">
    <property type="component" value="Unassembled WGS sequence"/>
</dbReference>
<evidence type="ECO:0000313" key="3">
    <source>
        <dbReference type="Proteomes" id="UP000301751"/>
    </source>
</evidence>
<dbReference type="EMBL" id="BJCL01000002">
    <property type="protein sequence ID" value="GCL62107.1"/>
    <property type="molecule type" value="Genomic_DNA"/>
</dbReference>
<comment type="caution">
    <text evidence="2">The sequence shown here is derived from an EMBL/GenBank/DDBJ whole genome shotgun (WGS) entry which is preliminary data.</text>
</comment>
<gene>
    <name evidence="2" type="ORF">AQPW35_11880</name>
</gene>
<proteinExistence type="predicted"/>
<protein>
    <submittedName>
        <fullName evidence="2">Uncharacterized protein</fullName>
    </submittedName>
</protein>
<feature type="transmembrane region" description="Helical" evidence="1">
    <location>
        <begin position="94"/>
        <end position="120"/>
    </location>
</feature>